<dbReference type="PROSITE" id="PS51123">
    <property type="entry name" value="OMPA_2"/>
    <property type="match status" value="1"/>
</dbReference>
<evidence type="ECO:0000313" key="4">
    <source>
        <dbReference type="EMBL" id="SEW32336.1"/>
    </source>
</evidence>
<dbReference type="EMBL" id="FOIZ01000001">
    <property type="protein sequence ID" value="SEW32336.1"/>
    <property type="molecule type" value="Genomic_DNA"/>
</dbReference>
<dbReference type="Proteomes" id="UP000199167">
    <property type="component" value="Unassembled WGS sequence"/>
</dbReference>
<evidence type="ECO:0000256" key="2">
    <source>
        <dbReference type="SAM" id="Coils"/>
    </source>
</evidence>
<feature type="domain" description="OmpA-like" evidence="3">
    <location>
        <begin position="225"/>
        <end position="343"/>
    </location>
</feature>
<dbReference type="AlphaFoldDB" id="A0A1I0QX15"/>
<dbReference type="Gene3D" id="3.30.1330.60">
    <property type="entry name" value="OmpA-like domain"/>
    <property type="match status" value="1"/>
</dbReference>
<dbReference type="Pfam" id="PF00691">
    <property type="entry name" value="OmpA"/>
    <property type="match status" value="1"/>
</dbReference>
<protein>
    <submittedName>
        <fullName evidence="4">Outer membrane protein OmpA</fullName>
    </submittedName>
</protein>
<keyword evidence="2" id="KW-0175">Coiled coil</keyword>
<dbReference type="GO" id="GO:0016020">
    <property type="term" value="C:membrane"/>
    <property type="evidence" value="ECO:0007669"/>
    <property type="project" value="UniProtKB-UniRule"/>
</dbReference>
<dbReference type="SUPFAM" id="SSF103088">
    <property type="entry name" value="OmpA-like"/>
    <property type="match status" value="1"/>
</dbReference>
<name>A0A1I0QX15_9RHOB</name>
<accession>A0A1I0QX15</accession>
<dbReference type="CDD" id="cd07185">
    <property type="entry name" value="OmpA_C-like"/>
    <property type="match status" value="1"/>
</dbReference>
<dbReference type="RefSeq" id="WP_089994126.1">
    <property type="nucleotide sequence ID" value="NZ_FOIZ01000001.1"/>
</dbReference>
<dbReference type="InterPro" id="IPR036737">
    <property type="entry name" value="OmpA-like_sf"/>
</dbReference>
<evidence type="ECO:0000259" key="3">
    <source>
        <dbReference type="PROSITE" id="PS51123"/>
    </source>
</evidence>
<dbReference type="PANTHER" id="PTHR30329:SF21">
    <property type="entry name" value="LIPOPROTEIN YIAD-RELATED"/>
    <property type="match status" value="1"/>
</dbReference>
<gene>
    <name evidence="4" type="ORF">SAMN04488515_2306</name>
</gene>
<sequence length="343" mass="36377">MRIGLIVGIFALTGLVFFSAVQSFAKSDGPDVFAQVTALTAQFEEDRIAFEEESAALNAQLEVLRTERDELVDASTLVEEKIAVAQAAFADSETKLQGVAAELDETLALAETLESENAELQVALIAAKEQSEAMKDDVTIALEAEIASLQGAIDEKAAALVSADARISELSQEITQKEQLQSELDQLSTELATSKAELDTRDAKIAELQTLANQPAVTPESVCQQKSDSLLADGSIDFEPGTTTLAANAMPLLESIAATAISCSHVDVRLEIEGHTHSGGGLASNLLLSNGRAMAVYDALLELGVPSNAMRAVGYGDSDPIADNASEDGRQLNQRIALDWEQK</sequence>
<feature type="coiled-coil region" evidence="2">
    <location>
        <begin position="47"/>
        <end position="197"/>
    </location>
</feature>
<reference evidence="4 5" key="1">
    <citation type="submission" date="2016-10" db="EMBL/GenBank/DDBJ databases">
        <authorList>
            <person name="de Groot N.N."/>
        </authorList>
    </citation>
    <scope>NUCLEOTIDE SEQUENCE [LARGE SCALE GENOMIC DNA]</scope>
    <source>
        <strain evidence="4 5">DSM 17925</strain>
    </source>
</reference>
<keyword evidence="5" id="KW-1185">Reference proteome</keyword>
<dbReference type="PANTHER" id="PTHR30329">
    <property type="entry name" value="STATOR ELEMENT OF FLAGELLAR MOTOR COMPLEX"/>
    <property type="match status" value="1"/>
</dbReference>
<organism evidence="4 5">
    <name type="scientific">Cognatiyoonia koreensis</name>
    <dbReference type="NCBI Taxonomy" id="364200"/>
    <lineage>
        <taxon>Bacteria</taxon>
        <taxon>Pseudomonadati</taxon>
        <taxon>Pseudomonadota</taxon>
        <taxon>Alphaproteobacteria</taxon>
        <taxon>Rhodobacterales</taxon>
        <taxon>Paracoccaceae</taxon>
        <taxon>Cognatiyoonia</taxon>
    </lineage>
</organism>
<dbReference type="InterPro" id="IPR006665">
    <property type="entry name" value="OmpA-like"/>
</dbReference>
<dbReference type="InterPro" id="IPR050330">
    <property type="entry name" value="Bact_OuterMem_StrucFunc"/>
</dbReference>
<evidence type="ECO:0000313" key="5">
    <source>
        <dbReference type="Proteomes" id="UP000199167"/>
    </source>
</evidence>
<dbReference type="OrthoDB" id="5525824at2"/>
<proteinExistence type="predicted"/>
<dbReference type="STRING" id="364200.SAMN04488515_2306"/>
<keyword evidence="1" id="KW-0472">Membrane</keyword>
<evidence type="ECO:0000256" key="1">
    <source>
        <dbReference type="PROSITE-ProRule" id="PRU00473"/>
    </source>
</evidence>